<protein>
    <submittedName>
        <fullName evidence="9">ABC transporter ATP-binding protein</fullName>
    </submittedName>
</protein>
<gene>
    <name evidence="9" type="ORF">IT775_01195</name>
</gene>
<dbReference type="InterPro" id="IPR003593">
    <property type="entry name" value="AAA+_ATPase"/>
</dbReference>
<dbReference type="PANTHER" id="PTHR43875">
    <property type="entry name" value="MALTODEXTRIN IMPORT ATP-BINDING PROTEIN MSMX"/>
    <property type="match status" value="1"/>
</dbReference>
<dbReference type="GO" id="GO:0005524">
    <property type="term" value="F:ATP binding"/>
    <property type="evidence" value="ECO:0007669"/>
    <property type="project" value="UniProtKB-KW"/>
</dbReference>
<dbReference type="InterPro" id="IPR047641">
    <property type="entry name" value="ABC_transpr_MalK/UgpC-like"/>
</dbReference>
<feature type="domain" description="ABC transporter" evidence="8">
    <location>
        <begin position="4"/>
        <end position="235"/>
    </location>
</feature>
<keyword evidence="2" id="KW-0813">Transport</keyword>
<evidence type="ECO:0000256" key="6">
    <source>
        <dbReference type="ARBA" id="ARBA00022967"/>
    </source>
</evidence>
<dbReference type="Gene3D" id="3.40.50.300">
    <property type="entry name" value="P-loop containing nucleotide triphosphate hydrolases"/>
    <property type="match status" value="1"/>
</dbReference>
<dbReference type="InterPro" id="IPR008995">
    <property type="entry name" value="Mo/tungstate-bd_C_term_dom"/>
</dbReference>
<keyword evidence="6" id="KW-1278">Translocase</keyword>
<reference evidence="9 10" key="1">
    <citation type="journal article" date="2021" name="Arch. Microbiol.">
        <title>Thalassobius aquimarinus sp. nov., isolated from the Sea of Japan seashore.</title>
        <authorList>
            <person name="Kurilenko V.V."/>
            <person name="Romanenko L.A."/>
            <person name="Chernysheva N.Y."/>
            <person name="Velansky P.V."/>
            <person name="Tekutyeva L.A."/>
            <person name="Isaeva M.P."/>
            <person name="Mikhailov V.V."/>
        </authorList>
    </citation>
    <scope>NUCLEOTIDE SEQUENCE [LARGE SCALE GENOMIC DNA]</scope>
    <source>
        <strain evidence="9 10">KMM 8518</strain>
    </source>
</reference>
<keyword evidence="4" id="KW-0547">Nucleotide-binding</keyword>
<keyword evidence="5 9" id="KW-0067">ATP-binding</keyword>
<evidence type="ECO:0000313" key="10">
    <source>
        <dbReference type="Proteomes" id="UP001195941"/>
    </source>
</evidence>
<dbReference type="InterPro" id="IPR027417">
    <property type="entry name" value="P-loop_NTPase"/>
</dbReference>
<dbReference type="EMBL" id="JADMKU010000001">
    <property type="protein sequence ID" value="MBR9649737.1"/>
    <property type="molecule type" value="Genomic_DNA"/>
</dbReference>
<dbReference type="InterPro" id="IPR015855">
    <property type="entry name" value="ABC_transpr_MalK-like"/>
</dbReference>
<comment type="similarity">
    <text evidence="1">Belongs to the ABC transporter superfamily.</text>
</comment>
<dbReference type="SUPFAM" id="SSF50331">
    <property type="entry name" value="MOP-like"/>
    <property type="match status" value="1"/>
</dbReference>
<dbReference type="Gene3D" id="2.40.50.140">
    <property type="entry name" value="Nucleic acid-binding proteins"/>
    <property type="match status" value="1"/>
</dbReference>
<evidence type="ECO:0000256" key="4">
    <source>
        <dbReference type="ARBA" id="ARBA00022741"/>
    </source>
</evidence>
<dbReference type="InterPro" id="IPR003439">
    <property type="entry name" value="ABC_transporter-like_ATP-bd"/>
</dbReference>
<proteinExistence type="inferred from homology"/>
<dbReference type="InterPro" id="IPR040582">
    <property type="entry name" value="OB_MalK-like"/>
</dbReference>
<evidence type="ECO:0000256" key="3">
    <source>
        <dbReference type="ARBA" id="ARBA00022475"/>
    </source>
</evidence>
<keyword evidence="10" id="KW-1185">Reference proteome</keyword>
<dbReference type="SMART" id="SM00382">
    <property type="entry name" value="AAA"/>
    <property type="match status" value="1"/>
</dbReference>
<dbReference type="Pfam" id="PF17912">
    <property type="entry name" value="OB_MalK"/>
    <property type="match status" value="1"/>
</dbReference>
<dbReference type="Gene3D" id="2.40.50.100">
    <property type="match status" value="1"/>
</dbReference>
<organism evidence="9 10">
    <name type="scientific">Thalassovita aquimarina</name>
    <dbReference type="NCBI Taxonomy" id="2785917"/>
    <lineage>
        <taxon>Bacteria</taxon>
        <taxon>Pseudomonadati</taxon>
        <taxon>Pseudomonadota</taxon>
        <taxon>Alphaproteobacteria</taxon>
        <taxon>Rhodobacterales</taxon>
        <taxon>Roseobacteraceae</taxon>
        <taxon>Thalassovita</taxon>
    </lineage>
</organism>
<sequence>MARIRFENVEKKYANGFHAVKDLNLDIRDKEFLVLLGPSGCGKSTTLNMIAGLEEVSDGNLLFDDELVNYTPPHKRDVAMVFQSYALYPHKTVFDNIAFGLQMRKAPRAEIETRVRDAARKLEIEHLLDRRPSQLSGGQRQRVALGRAMVRDPAVFLMDEPLSNLDAALRISMRAEIKELHQQMQTTFVYVTHDQAEALTLADRIVVMRDGVVQQIGSPDDIYERPKNTFVASFLGSPPINYIDGVIEDRNGDGVKFVRGDLMLTLPEEIAAKLRHSDRREVRLGIRAEDVDEAAQGGEGTIIRGKVNSVLPVGSDQFLGFDFYGEELFFRVSKDLSHKVGEDVALSVDLNRLHLFDKDSGQSLLW</sequence>
<dbReference type="RefSeq" id="WP_212699235.1">
    <property type="nucleotide sequence ID" value="NZ_JADMKU010000001.1"/>
</dbReference>
<evidence type="ECO:0000256" key="2">
    <source>
        <dbReference type="ARBA" id="ARBA00022448"/>
    </source>
</evidence>
<evidence type="ECO:0000256" key="7">
    <source>
        <dbReference type="ARBA" id="ARBA00023136"/>
    </source>
</evidence>
<dbReference type="NCBIfam" id="NF008653">
    <property type="entry name" value="PRK11650.1"/>
    <property type="match status" value="1"/>
</dbReference>
<dbReference type="Pfam" id="PF00005">
    <property type="entry name" value="ABC_tran"/>
    <property type="match status" value="1"/>
</dbReference>
<accession>A0ABS5HL93</accession>
<dbReference type="PANTHER" id="PTHR43875:SF15">
    <property type="entry name" value="TREHALOSE IMPORT ATP-BINDING PROTEIN SUGC"/>
    <property type="match status" value="1"/>
</dbReference>
<evidence type="ECO:0000256" key="1">
    <source>
        <dbReference type="ARBA" id="ARBA00005417"/>
    </source>
</evidence>
<dbReference type="PROSITE" id="PS50893">
    <property type="entry name" value="ABC_TRANSPORTER_2"/>
    <property type="match status" value="1"/>
</dbReference>
<dbReference type="CDD" id="cd03301">
    <property type="entry name" value="ABC_MalK_N"/>
    <property type="match status" value="1"/>
</dbReference>
<keyword evidence="3" id="KW-1003">Cell membrane</keyword>
<name>A0ABS5HL93_9RHOB</name>
<keyword evidence="7" id="KW-0472">Membrane</keyword>
<evidence type="ECO:0000259" key="8">
    <source>
        <dbReference type="PROSITE" id="PS50893"/>
    </source>
</evidence>
<dbReference type="SUPFAM" id="SSF52540">
    <property type="entry name" value="P-loop containing nucleoside triphosphate hydrolases"/>
    <property type="match status" value="1"/>
</dbReference>
<dbReference type="InterPro" id="IPR012340">
    <property type="entry name" value="NA-bd_OB-fold"/>
</dbReference>
<dbReference type="PROSITE" id="PS00211">
    <property type="entry name" value="ABC_TRANSPORTER_1"/>
    <property type="match status" value="1"/>
</dbReference>
<comment type="caution">
    <text evidence="9">The sequence shown here is derived from an EMBL/GenBank/DDBJ whole genome shotgun (WGS) entry which is preliminary data.</text>
</comment>
<evidence type="ECO:0000313" key="9">
    <source>
        <dbReference type="EMBL" id="MBR9649737.1"/>
    </source>
</evidence>
<dbReference type="Proteomes" id="UP001195941">
    <property type="component" value="Unassembled WGS sequence"/>
</dbReference>
<dbReference type="InterPro" id="IPR017871">
    <property type="entry name" value="ABC_transporter-like_CS"/>
</dbReference>
<evidence type="ECO:0000256" key="5">
    <source>
        <dbReference type="ARBA" id="ARBA00022840"/>
    </source>
</evidence>